<evidence type="ECO:0000313" key="2">
    <source>
        <dbReference type="Proteomes" id="UP000467841"/>
    </source>
</evidence>
<comment type="caution">
    <text evidence="1">The sequence shown here is derived from an EMBL/GenBank/DDBJ whole genome shotgun (WGS) entry which is preliminary data.</text>
</comment>
<sequence>MDADQEVASVYESACHWSLSILNLMLSSFCSSLLLRGSILRCRDPSDLIFTQVNLSPTLKGEMAQRLGILHMNESRIIFQCVHRRGNHNASCSAGLAWSGTGARHLTNGRSQLRSSSSYAFVS</sequence>
<dbReference type="AlphaFoldDB" id="A0A6D2JSC0"/>
<dbReference type="EMBL" id="CACVBM020001213">
    <property type="protein sequence ID" value="CAA7039568.1"/>
    <property type="molecule type" value="Genomic_DNA"/>
</dbReference>
<organism evidence="1 2">
    <name type="scientific">Microthlaspi erraticum</name>
    <dbReference type="NCBI Taxonomy" id="1685480"/>
    <lineage>
        <taxon>Eukaryota</taxon>
        <taxon>Viridiplantae</taxon>
        <taxon>Streptophyta</taxon>
        <taxon>Embryophyta</taxon>
        <taxon>Tracheophyta</taxon>
        <taxon>Spermatophyta</taxon>
        <taxon>Magnoliopsida</taxon>
        <taxon>eudicotyledons</taxon>
        <taxon>Gunneridae</taxon>
        <taxon>Pentapetalae</taxon>
        <taxon>rosids</taxon>
        <taxon>malvids</taxon>
        <taxon>Brassicales</taxon>
        <taxon>Brassicaceae</taxon>
        <taxon>Coluteocarpeae</taxon>
        <taxon>Microthlaspi</taxon>
    </lineage>
</organism>
<reference evidence="1" key="1">
    <citation type="submission" date="2020-01" db="EMBL/GenBank/DDBJ databases">
        <authorList>
            <person name="Mishra B."/>
        </authorList>
    </citation>
    <scope>NUCLEOTIDE SEQUENCE [LARGE SCALE GENOMIC DNA]</scope>
</reference>
<proteinExistence type="predicted"/>
<evidence type="ECO:0000313" key="1">
    <source>
        <dbReference type="EMBL" id="CAA7039568.1"/>
    </source>
</evidence>
<dbReference type="Proteomes" id="UP000467841">
    <property type="component" value="Unassembled WGS sequence"/>
</dbReference>
<keyword evidence="2" id="KW-1185">Reference proteome</keyword>
<accession>A0A6D2JSC0</accession>
<name>A0A6D2JSC0_9BRAS</name>
<gene>
    <name evidence="1" type="ORF">MERR_LOCUS26803</name>
</gene>
<protein>
    <submittedName>
        <fullName evidence="1">Uncharacterized protein</fullName>
    </submittedName>
</protein>